<dbReference type="PANTHER" id="PTHR11049">
    <property type="entry name" value="ACYL COENZYME A THIOESTER HYDROLASE"/>
    <property type="match status" value="1"/>
</dbReference>
<evidence type="ECO:0000313" key="4">
    <source>
        <dbReference type="EMBL" id="ELY85572.1"/>
    </source>
</evidence>
<dbReference type="AlphaFoldDB" id="L9ZJ15"/>
<dbReference type="GO" id="GO:0052816">
    <property type="term" value="F:long-chain fatty acyl-CoA hydrolase activity"/>
    <property type="evidence" value="ECO:0007669"/>
    <property type="project" value="TreeGrafter"/>
</dbReference>
<dbReference type="STRING" id="1230458.C484_19677"/>
<sequence length="152" mass="17361">MTDLMETLVENREMVQPNHANMLDSAHGGNVMKWMDEVGAMSAMRFSGETCVTARVNQMHFERPIAVGDTAHITAYVYDAGESSVRVRLITEREDPRTGEREKTTESYFVYVAIDEDNEPTTVPELTVSTDEGARRRERALANEQREYRNRD</sequence>
<dbReference type="GO" id="GO:0006637">
    <property type="term" value="P:acyl-CoA metabolic process"/>
    <property type="evidence" value="ECO:0007669"/>
    <property type="project" value="TreeGrafter"/>
</dbReference>
<dbReference type="GO" id="GO:0009062">
    <property type="term" value="P:fatty acid catabolic process"/>
    <property type="evidence" value="ECO:0007669"/>
    <property type="project" value="TreeGrafter"/>
</dbReference>
<evidence type="ECO:0000256" key="2">
    <source>
        <dbReference type="SAM" id="MobiDB-lite"/>
    </source>
</evidence>
<dbReference type="Gene3D" id="3.10.129.10">
    <property type="entry name" value="Hotdog Thioesterase"/>
    <property type="match status" value="1"/>
</dbReference>
<gene>
    <name evidence="4" type="ORF">C484_19677</name>
</gene>
<dbReference type="CDD" id="cd03442">
    <property type="entry name" value="BFIT_BACH"/>
    <property type="match status" value="1"/>
</dbReference>
<reference evidence="4 5" key="1">
    <citation type="journal article" date="2014" name="PLoS Genet.">
        <title>Phylogenetically driven sequencing of extremely halophilic archaea reveals strategies for static and dynamic osmo-response.</title>
        <authorList>
            <person name="Becker E.A."/>
            <person name="Seitzer P.M."/>
            <person name="Tritt A."/>
            <person name="Larsen D."/>
            <person name="Krusor M."/>
            <person name="Yao A.I."/>
            <person name="Wu D."/>
            <person name="Madern D."/>
            <person name="Eisen J.A."/>
            <person name="Darling A.E."/>
            <person name="Facciotti M.T."/>
        </authorList>
    </citation>
    <scope>NUCLEOTIDE SEQUENCE [LARGE SCALE GENOMIC DNA]</scope>
    <source>
        <strain evidence="4 5">DSM 12281</strain>
    </source>
</reference>
<dbReference type="InterPro" id="IPR040170">
    <property type="entry name" value="Cytosol_ACT"/>
</dbReference>
<dbReference type="EMBL" id="AOIL01000067">
    <property type="protein sequence ID" value="ELY85572.1"/>
    <property type="molecule type" value="Genomic_DNA"/>
</dbReference>
<dbReference type="PANTHER" id="PTHR11049:SF24">
    <property type="entry name" value="CYTOSOLIC ACYL COENZYME A THIOESTER HYDROLASE"/>
    <property type="match status" value="1"/>
</dbReference>
<evidence type="ECO:0000313" key="5">
    <source>
        <dbReference type="Proteomes" id="UP000011648"/>
    </source>
</evidence>
<name>L9ZJ15_9EURY</name>
<dbReference type="InterPro" id="IPR006683">
    <property type="entry name" value="Thioestr_dom"/>
</dbReference>
<dbReference type="PATRIC" id="fig|1230458.4.peg.3958"/>
<dbReference type="InterPro" id="IPR033120">
    <property type="entry name" value="HOTDOG_ACOT"/>
</dbReference>
<feature type="region of interest" description="Disordered" evidence="2">
    <location>
        <begin position="120"/>
        <end position="152"/>
    </location>
</feature>
<dbReference type="SUPFAM" id="SSF54637">
    <property type="entry name" value="Thioesterase/thiol ester dehydrase-isomerase"/>
    <property type="match status" value="1"/>
</dbReference>
<dbReference type="Pfam" id="PF03061">
    <property type="entry name" value="4HBT"/>
    <property type="match status" value="1"/>
</dbReference>
<dbReference type="Proteomes" id="UP000011648">
    <property type="component" value="Unassembled WGS sequence"/>
</dbReference>
<feature type="domain" description="HotDog ACOT-type" evidence="3">
    <location>
        <begin position="5"/>
        <end position="117"/>
    </location>
</feature>
<keyword evidence="1" id="KW-0378">Hydrolase</keyword>
<evidence type="ECO:0000259" key="3">
    <source>
        <dbReference type="PROSITE" id="PS51770"/>
    </source>
</evidence>
<keyword evidence="5" id="KW-1185">Reference proteome</keyword>
<dbReference type="GO" id="GO:0005829">
    <property type="term" value="C:cytosol"/>
    <property type="evidence" value="ECO:0007669"/>
    <property type="project" value="TreeGrafter"/>
</dbReference>
<proteinExistence type="predicted"/>
<accession>L9ZJ15</accession>
<dbReference type="InterPro" id="IPR029069">
    <property type="entry name" value="HotDog_dom_sf"/>
</dbReference>
<comment type="caution">
    <text evidence="4">The sequence shown here is derived from an EMBL/GenBank/DDBJ whole genome shotgun (WGS) entry which is preliminary data.</text>
</comment>
<dbReference type="PROSITE" id="PS51770">
    <property type="entry name" value="HOTDOG_ACOT"/>
    <property type="match status" value="1"/>
</dbReference>
<organism evidence="4 5">
    <name type="scientific">Natrialba taiwanensis DSM 12281</name>
    <dbReference type="NCBI Taxonomy" id="1230458"/>
    <lineage>
        <taxon>Archaea</taxon>
        <taxon>Methanobacteriati</taxon>
        <taxon>Methanobacteriota</taxon>
        <taxon>Stenosarchaea group</taxon>
        <taxon>Halobacteria</taxon>
        <taxon>Halobacteriales</taxon>
        <taxon>Natrialbaceae</taxon>
        <taxon>Natrialba</taxon>
    </lineage>
</organism>
<feature type="compositionally biased region" description="Basic and acidic residues" evidence="2">
    <location>
        <begin position="132"/>
        <end position="152"/>
    </location>
</feature>
<evidence type="ECO:0000256" key="1">
    <source>
        <dbReference type="ARBA" id="ARBA00022801"/>
    </source>
</evidence>
<dbReference type="RefSeq" id="WP_006827526.1">
    <property type="nucleotide sequence ID" value="NZ_AOIL01000067.1"/>
</dbReference>
<dbReference type="OrthoDB" id="15030at2157"/>
<protein>
    <submittedName>
        <fullName evidence="4">Thioesterase superfamily protein</fullName>
    </submittedName>
</protein>